<dbReference type="Gene3D" id="3.40.50.150">
    <property type="entry name" value="Vaccinia Virus protein VP39"/>
    <property type="match status" value="1"/>
</dbReference>
<dbReference type="CDD" id="cd02440">
    <property type="entry name" value="AdoMet_MTases"/>
    <property type="match status" value="1"/>
</dbReference>
<dbReference type="GO" id="GO:0008276">
    <property type="term" value="F:protein methyltransferase activity"/>
    <property type="evidence" value="ECO:0007669"/>
    <property type="project" value="TreeGrafter"/>
</dbReference>
<protein>
    <submittedName>
        <fullName evidence="3">Ribosomal protein L11 methyltransferase</fullName>
    </submittedName>
</protein>
<sequence length="289" mass="31652">MEYLKAIFTLNVAANDEQAAKDLLADLAAAAGFEAFEESEEGLTGYVQPHLLDKETLDEAIANFPIVSARIEYEMEEAENRNWNEEWEANGFEPICIENKCVIYDARHYSPEDLPANMSLQVAIEPRQAFGTGTHETTRMVVQQLLNLQLAGKHLLDCGCGTGILGIVAAKLGAESVLGYDIDEWSVDNSLHNATLNGVENMVVVKGDATALNAEKKYFDVVVANINRNILLADLPLWVEKTTPKGTIVLSGFYQTDTPILVEAAKTLGLALTSQKELDGWACLTFGKQ</sequence>
<evidence type="ECO:0000256" key="1">
    <source>
        <dbReference type="ARBA" id="ARBA00022603"/>
    </source>
</evidence>
<name>A0A318I151_9BACT</name>
<keyword evidence="1 3" id="KW-0489">Methyltransferase</keyword>
<proteinExistence type="predicted"/>
<dbReference type="Pfam" id="PF06325">
    <property type="entry name" value="PrmA"/>
    <property type="match status" value="1"/>
</dbReference>
<dbReference type="GO" id="GO:0005840">
    <property type="term" value="C:ribosome"/>
    <property type="evidence" value="ECO:0007669"/>
    <property type="project" value="UniProtKB-KW"/>
</dbReference>
<dbReference type="Proteomes" id="UP000248314">
    <property type="component" value="Unassembled WGS sequence"/>
</dbReference>
<dbReference type="EMBL" id="QJJX01000020">
    <property type="protein sequence ID" value="PXX21347.1"/>
    <property type="molecule type" value="Genomic_DNA"/>
</dbReference>
<dbReference type="InterPro" id="IPR029063">
    <property type="entry name" value="SAM-dependent_MTases_sf"/>
</dbReference>
<keyword evidence="2 3" id="KW-0808">Transferase</keyword>
<dbReference type="PANTHER" id="PTHR43648:SF1">
    <property type="entry name" value="ELECTRON TRANSFER FLAVOPROTEIN BETA SUBUNIT LYSINE METHYLTRANSFERASE"/>
    <property type="match status" value="1"/>
</dbReference>
<dbReference type="GO" id="GO:0032259">
    <property type="term" value="P:methylation"/>
    <property type="evidence" value="ECO:0007669"/>
    <property type="project" value="UniProtKB-KW"/>
</dbReference>
<keyword evidence="3" id="KW-0687">Ribonucleoprotein</keyword>
<dbReference type="AlphaFoldDB" id="A0A318I151"/>
<dbReference type="InterPro" id="IPR050078">
    <property type="entry name" value="Ribosomal_L11_MeTrfase_PrmA"/>
</dbReference>
<dbReference type="PANTHER" id="PTHR43648">
    <property type="entry name" value="ELECTRON TRANSFER FLAVOPROTEIN BETA SUBUNIT LYSINE METHYLTRANSFERASE"/>
    <property type="match status" value="1"/>
</dbReference>
<keyword evidence="3" id="KW-0689">Ribosomal protein</keyword>
<keyword evidence="4" id="KW-1185">Reference proteome</keyword>
<reference evidence="3 4" key="1">
    <citation type="submission" date="2018-05" db="EMBL/GenBank/DDBJ databases">
        <title>Genomic Encyclopedia of Type Strains, Phase I: the one thousand microbial genomes (KMG-I) project.</title>
        <authorList>
            <person name="Kyrpides N."/>
        </authorList>
    </citation>
    <scope>NUCLEOTIDE SEQUENCE [LARGE SCALE GENOMIC DNA]</scope>
    <source>
        <strain evidence="3 4">DSM 15611</strain>
    </source>
</reference>
<dbReference type="OrthoDB" id="9785995at2"/>
<dbReference type="NCBIfam" id="NF001785">
    <property type="entry name" value="PRK00517.2-2"/>
    <property type="match status" value="1"/>
</dbReference>
<organism evidence="3 4">
    <name type="scientific">Hoylesella shahii DSM 15611 = JCM 12083</name>
    <dbReference type="NCBI Taxonomy" id="1122991"/>
    <lineage>
        <taxon>Bacteria</taxon>
        <taxon>Pseudomonadati</taxon>
        <taxon>Bacteroidota</taxon>
        <taxon>Bacteroidia</taxon>
        <taxon>Bacteroidales</taxon>
        <taxon>Prevotellaceae</taxon>
        <taxon>Hoylesella</taxon>
    </lineage>
</organism>
<gene>
    <name evidence="3" type="ORF">EJ73_01752</name>
</gene>
<dbReference type="RefSeq" id="WP_025815993.1">
    <property type="nucleotide sequence ID" value="NZ_BAIZ01000016.1"/>
</dbReference>
<accession>A0A318I151</accession>
<evidence type="ECO:0000313" key="3">
    <source>
        <dbReference type="EMBL" id="PXX21347.1"/>
    </source>
</evidence>
<evidence type="ECO:0000313" key="4">
    <source>
        <dbReference type="Proteomes" id="UP000248314"/>
    </source>
</evidence>
<dbReference type="SUPFAM" id="SSF53335">
    <property type="entry name" value="S-adenosyl-L-methionine-dependent methyltransferases"/>
    <property type="match status" value="1"/>
</dbReference>
<comment type="caution">
    <text evidence="3">The sequence shown here is derived from an EMBL/GenBank/DDBJ whole genome shotgun (WGS) entry which is preliminary data.</text>
</comment>
<evidence type="ECO:0000256" key="2">
    <source>
        <dbReference type="ARBA" id="ARBA00022679"/>
    </source>
</evidence>
<dbReference type="STRING" id="1122991.GCA_000613445_01849"/>